<feature type="domain" description="Right handed beta helix" evidence="2">
    <location>
        <begin position="176"/>
        <end position="329"/>
    </location>
</feature>
<gene>
    <name evidence="3" type="ORF">Enr17x_57000</name>
</gene>
<dbReference type="SUPFAM" id="SSF51126">
    <property type="entry name" value="Pectin lyase-like"/>
    <property type="match status" value="1"/>
</dbReference>
<dbReference type="AlphaFoldDB" id="A0A518IKL8"/>
<evidence type="ECO:0000313" key="4">
    <source>
        <dbReference type="Proteomes" id="UP000318313"/>
    </source>
</evidence>
<dbReference type="Pfam" id="PF13229">
    <property type="entry name" value="Beta_helix"/>
    <property type="match status" value="1"/>
</dbReference>
<evidence type="ECO:0000259" key="2">
    <source>
        <dbReference type="Pfam" id="PF13229"/>
    </source>
</evidence>
<organism evidence="3 4">
    <name type="scientific">Gimesia fumaroli</name>
    <dbReference type="NCBI Taxonomy" id="2527976"/>
    <lineage>
        <taxon>Bacteria</taxon>
        <taxon>Pseudomonadati</taxon>
        <taxon>Planctomycetota</taxon>
        <taxon>Planctomycetia</taxon>
        <taxon>Planctomycetales</taxon>
        <taxon>Planctomycetaceae</taxon>
        <taxon>Gimesia</taxon>
    </lineage>
</organism>
<evidence type="ECO:0000256" key="1">
    <source>
        <dbReference type="SAM" id="MobiDB-lite"/>
    </source>
</evidence>
<evidence type="ECO:0000313" key="3">
    <source>
        <dbReference type="EMBL" id="QDV53619.1"/>
    </source>
</evidence>
<dbReference type="RefSeq" id="WP_198000830.1">
    <property type="nucleotide sequence ID" value="NZ_CP037452.1"/>
</dbReference>
<sequence>MISLKKSNWLSAQLVRLFEYQQNQETSKNRLGAFTVTVFSRFTAALLMATTIQAAPAAPPDHGSTNIERANSINIHVSRNEELRRALNSAKPGTTVLVAPGKYQGGLSLNNLKGTAKQPILIAAADPRQPPIFEGGNTCLHLIQPAHVELRHLILQGARANGLNIDDGGSKETPAHHVVLRNLTVQDIGSDRNHDGIKLSGLNDFQIQNCTVKRWGQKGSGIDMVGCQRGTISGCTFRDGDNIYGNGVQMKGGSRNITVSHCRFENAGSRAINIGGSTGLPFFRPQPAGFEAKDITVEDCTFIGSMAAIAFVGVDGAHVHHNTIYRPAKWVLRILQENKNNSFVPSRKGRFTNNLVVLRSDEVREVINIGPQTAPETFQFADNWWYLLDRPERTQQLVRLPTRETGGSYGQDPRFKAANSGDLSLQPDSPVKNVGPRQQDRQ</sequence>
<dbReference type="InterPro" id="IPR012334">
    <property type="entry name" value="Pectin_lyas_fold"/>
</dbReference>
<dbReference type="Proteomes" id="UP000318313">
    <property type="component" value="Chromosome"/>
</dbReference>
<accession>A0A518IKL8</accession>
<reference evidence="3 4" key="1">
    <citation type="submission" date="2019-03" db="EMBL/GenBank/DDBJ databases">
        <title>Deep-cultivation of Planctomycetes and their phenomic and genomic characterization uncovers novel biology.</title>
        <authorList>
            <person name="Wiegand S."/>
            <person name="Jogler M."/>
            <person name="Boedeker C."/>
            <person name="Pinto D."/>
            <person name="Vollmers J."/>
            <person name="Rivas-Marin E."/>
            <person name="Kohn T."/>
            <person name="Peeters S.H."/>
            <person name="Heuer A."/>
            <person name="Rast P."/>
            <person name="Oberbeckmann S."/>
            <person name="Bunk B."/>
            <person name="Jeske O."/>
            <person name="Meyerdierks A."/>
            <person name="Storesund J.E."/>
            <person name="Kallscheuer N."/>
            <person name="Luecker S."/>
            <person name="Lage O.M."/>
            <person name="Pohl T."/>
            <person name="Merkel B.J."/>
            <person name="Hornburger P."/>
            <person name="Mueller R.-W."/>
            <person name="Bruemmer F."/>
            <person name="Labrenz M."/>
            <person name="Spormann A.M."/>
            <person name="Op den Camp H."/>
            <person name="Overmann J."/>
            <person name="Amann R."/>
            <person name="Jetten M.S.M."/>
            <person name="Mascher T."/>
            <person name="Medema M.H."/>
            <person name="Devos D.P."/>
            <person name="Kaster A.-K."/>
            <person name="Ovreas L."/>
            <person name="Rohde M."/>
            <person name="Galperin M.Y."/>
            <person name="Jogler C."/>
        </authorList>
    </citation>
    <scope>NUCLEOTIDE SEQUENCE [LARGE SCALE GENOMIC DNA]</scope>
    <source>
        <strain evidence="3 4">Enr17</strain>
    </source>
</reference>
<dbReference type="Gene3D" id="2.160.20.10">
    <property type="entry name" value="Single-stranded right-handed beta-helix, Pectin lyase-like"/>
    <property type="match status" value="1"/>
</dbReference>
<feature type="region of interest" description="Disordered" evidence="1">
    <location>
        <begin position="401"/>
        <end position="442"/>
    </location>
</feature>
<protein>
    <recommendedName>
        <fullName evidence="2">Right handed beta helix domain-containing protein</fullName>
    </recommendedName>
</protein>
<dbReference type="InterPro" id="IPR011050">
    <property type="entry name" value="Pectin_lyase_fold/virulence"/>
</dbReference>
<keyword evidence="4" id="KW-1185">Reference proteome</keyword>
<proteinExistence type="predicted"/>
<dbReference type="SMART" id="SM00710">
    <property type="entry name" value="PbH1"/>
    <property type="match status" value="6"/>
</dbReference>
<name>A0A518IKL8_9PLAN</name>
<dbReference type="InterPro" id="IPR039448">
    <property type="entry name" value="Beta_helix"/>
</dbReference>
<dbReference type="KEGG" id="gfm:Enr17x_57000"/>
<dbReference type="InterPro" id="IPR006626">
    <property type="entry name" value="PbH1"/>
</dbReference>
<dbReference type="EMBL" id="CP037452">
    <property type="protein sequence ID" value="QDV53619.1"/>
    <property type="molecule type" value="Genomic_DNA"/>
</dbReference>